<feature type="coiled-coil region" evidence="1">
    <location>
        <begin position="10"/>
        <end position="58"/>
    </location>
</feature>
<accession>A0A7J6W7Q1</accession>
<keyword evidence="3" id="KW-1185">Reference proteome</keyword>
<dbReference type="PANTHER" id="PTHR21596:SF3">
    <property type="entry name" value="FACTOR OF DNA METHYLATION 1-RELATED"/>
    <property type="match status" value="1"/>
</dbReference>
<proteinExistence type="predicted"/>
<name>A0A7J6W7Q1_THATH</name>
<evidence type="ECO:0000313" key="2">
    <source>
        <dbReference type="EMBL" id="KAF5192550.1"/>
    </source>
</evidence>
<dbReference type="GO" id="GO:0080188">
    <property type="term" value="P:gene silencing by siRNA-directed DNA methylation"/>
    <property type="evidence" value="ECO:0007669"/>
    <property type="project" value="InterPro"/>
</dbReference>
<organism evidence="2 3">
    <name type="scientific">Thalictrum thalictroides</name>
    <name type="common">Rue-anemone</name>
    <name type="synonym">Anemone thalictroides</name>
    <dbReference type="NCBI Taxonomy" id="46969"/>
    <lineage>
        <taxon>Eukaryota</taxon>
        <taxon>Viridiplantae</taxon>
        <taxon>Streptophyta</taxon>
        <taxon>Embryophyta</taxon>
        <taxon>Tracheophyta</taxon>
        <taxon>Spermatophyta</taxon>
        <taxon>Magnoliopsida</taxon>
        <taxon>Ranunculales</taxon>
        <taxon>Ranunculaceae</taxon>
        <taxon>Thalictroideae</taxon>
        <taxon>Thalictrum</taxon>
    </lineage>
</organism>
<gene>
    <name evidence="2" type="ORF">FRX31_017863</name>
</gene>
<dbReference type="Proteomes" id="UP000554482">
    <property type="component" value="Unassembled WGS sequence"/>
</dbReference>
<keyword evidence="1" id="KW-0175">Coiled coil</keyword>
<dbReference type="EMBL" id="JABWDY010021192">
    <property type="protein sequence ID" value="KAF5192550.1"/>
    <property type="molecule type" value="Genomic_DNA"/>
</dbReference>
<dbReference type="InterPro" id="IPR045177">
    <property type="entry name" value="FDM1-5/IDN2"/>
</dbReference>
<evidence type="ECO:0000256" key="1">
    <source>
        <dbReference type="SAM" id="Coils"/>
    </source>
</evidence>
<dbReference type="AlphaFoldDB" id="A0A7J6W7Q1"/>
<comment type="caution">
    <text evidence="2">The sequence shown here is derived from an EMBL/GenBank/DDBJ whole genome shotgun (WGS) entry which is preliminary data.</text>
</comment>
<dbReference type="PANTHER" id="PTHR21596">
    <property type="entry name" value="RIBONUCLEASE P SUBUNIT P38"/>
    <property type="match status" value="1"/>
</dbReference>
<reference evidence="2 3" key="1">
    <citation type="submission" date="2020-06" db="EMBL/GenBank/DDBJ databases">
        <title>Transcriptomic and genomic resources for Thalictrum thalictroides and T. hernandezii: Facilitating candidate gene discovery in an emerging model plant lineage.</title>
        <authorList>
            <person name="Arias T."/>
            <person name="Riano-Pachon D.M."/>
            <person name="Di Stilio V.S."/>
        </authorList>
    </citation>
    <scope>NUCLEOTIDE SEQUENCE [LARGE SCALE GENOMIC DNA]</scope>
    <source>
        <strain evidence="3">cv. WT478/WT964</strain>
        <tissue evidence="2">Leaves</tissue>
    </source>
</reference>
<evidence type="ECO:0000313" key="3">
    <source>
        <dbReference type="Proteomes" id="UP000554482"/>
    </source>
</evidence>
<protein>
    <submittedName>
        <fullName evidence="2">Uncharacterized protein</fullName>
    </submittedName>
</protein>
<sequence>MVQQNFSDHFEKIIHENEKLKSELDQEKKDVLLRHKELEKREAENECERRKLIEEKEKECTSASGIADEKAVG</sequence>